<dbReference type="EMBL" id="OX465083">
    <property type="protein sequence ID" value="CAI9292057.1"/>
    <property type="molecule type" value="Genomic_DNA"/>
</dbReference>
<dbReference type="AlphaFoldDB" id="A0AA35ZI32"/>
<dbReference type="Proteomes" id="UP001177003">
    <property type="component" value="Chromosome 7"/>
</dbReference>
<name>A0AA35ZI32_LACSI</name>
<evidence type="ECO:0000256" key="1">
    <source>
        <dbReference type="SAM" id="MobiDB-lite"/>
    </source>
</evidence>
<protein>
    <recommendedName>
        <fullName evidence="4">Ubiquitin-like protease family profile domain-containing protein</fullName>
    </recommendedName>
</protein>
<evidence type="ECO:0000313" key="2">
    <source>
        <dbReference type="EMBL" id="CAI9292057.1"/>
    </source>
</evidence>
<dbReference type="SUPFAM" id="SSF54001">
    <property type="entry name" value="Cysteine proteinases"/>
    <property type="match status" value="1"/>
</dbReference>
<evidence type="ECO:0008006" key="4">
    <source>
        <dbReference type="Google" id="ProtNLM"/>
    </source>
</evidence>
<evidence type="ECO:0000313" key="3">
    <source>
        <dbReference type="Proteomes" id="UP001177003"/>
    </source>
</evidence>
<accession>A0AA35ZI32</accession>
<keyword evidence="3" id="KW-1185">Reference proteome</keyword>
<gene>
    <name evidence="2" type="ORF">LSALG_LOCUS31154</name>
</gene>
<dbReference type="Gene3D" id="3.40.395.10">
    <property type="entry name" value="Adenoviral Proteinase, Chain A"/>
    <property type="match status" value="1"/>
</dbReference>
<sequence length="376" mass="45092">MHFKNIQMIENYVDGLKGEEEATREREFEKVLNENIVESSRRKENENETDEEEGTRESVYNNPIFEDNMPKTPNMEDEQNDFLTNESQGEEPYQSPYMRRTVEVRKKLEAVETRISKSIFSLQKDGKEIIFETKDGHKVERIFFKTLIPSAWIYPKVIDCWSMFLNDEEKRKANTTPLCFYFPTRMLTNEMLDRDTSYDKRLEKFEESMNEAMKNYPHLKDLKKVGIVFFPILHRKHYYMICFNLRKCSVHLIDNEKTTEDIVDTYGMLPYNLWWIENNMNDSGVMLMRHMETFKGQGPNNWDSEIEKDQKQQKKQLTKLRSKYVTKILVNDINIHNNKIIEESLKFEKLTKEEQKQVVNHAMENYEERFQLIGQD</sequence>
<dbReference type="InterPro" id="IPR038765">
    <property type="entry name" value="Papain-like_cys_pep_sf"/>
</dbReference>
<feature type="region of interest" description="Disordered" evidence="1">
    <location>
        <begin position="34"/>
        <end position="79"/>
    </location>
</feature>
<organism evidence="2 3">
    <name type="scientific">Lactuca saligna</name>
    <name type="common">Willowleaf lettuce</name>
    <dbReference type="NCBI Taxonomy" id="75948"/>
    <lineage>
        <taxon>Eukaryota</taxon>
        <taxon>Viridiplantae</taxon>
        <taxon>Streptophyta</taxon>
        <taxon>Embryophyta</taxon>
        <taxon>Tracheophyta</taxon>
        <taxon>Spermatophyta</taxon>
        <taxon>Magnoliopsida</taxon>
        <taxon>eudicotyledons</taxon>
        <taxon>Gunneridae</taxon>
        <taxon>Pentapetalae</taxon>
        <taxon>asterids</taxon>
        <taxon>campanulids</taxon>
        <taxon>Asterales</taxon>
        <taxon>Asteraceae</taxon>
        <taxon>Cichorioideae</taxon>
        <taxon>Cichorieae</taxon>
        <taxon>Lactucinae</taxon>
        <taxon>Lactuca</taxon>
    </lineage>
</organism>
<proteinExistence type="predicted"/>
<reference evidence="2" key="1">
    <citation type="submission" date="2023-04" db="EMBL/GenBank/DDBJ databases">
        <authorList>
            <person name="Vijverberg K."/>
            <person name="Xiong W."/>
            <person name="Schranz E."/>
        </authorList>
    </citation>
    <scope>NUCLEOTIDE SEQUENCE</scope>
</reference>